<name>A0A1Y5P3W3_9MICO</name>
<proteinExistence type="inferred from homology"/>
<feature type="transmembrane region" description="Helical" evidence="6">
    <location>
        <begin position="217"/>
        <end position="238"/>
    </location>
</feature>
<dbReference type="EMBL" id="FLQR01000008">
    <property type="protein sequence ID" value="SBS73347.1"/>
    <property type="molecule type" value="Genomic_DNA"/>
</dbReference>
<evidence type="ECO:0000256" key="5">
    <source>
        <dbReference type="ARBA" id="ARBA00023136"/>
    </source>
</evidence>
<keyword evidence="4 6" id="KW-1133">Transmembrane helix</keyword>
<reference evidence="9" key="1">
    <citation type="submission" date="2016-03" db="EMBL/GenBank/DDBJ databases">
        <authorList>
            <person name="Ploux O."/>
        </authorList>
    </citation>
    <scope>NUCLEOTIDE SEQUENCE</scope>
    <source>
        <strain evidence="9">UC1</strain>
    </source>
</reference>
<dbReference type="Pfam" id="PF00535">
    <property type="entry name" value="Glycos_transf_2"/>
    <property type="match status" value="1"/>
</dbReference>
<evidence type="ECO:0000256" key="4">
    <source>
        <dbReference type="ARBA" id="ARBA00022989"/>
    </source>
</evidence>
<comment type="similarity">
    <text evidence="2">Belongs to the glycosyltransferase 2 family.</text>
</comment>
<evidence type="ECO:0000256" key="2">
    <source>
        <dbReference type="ARBA" id="ARBA00006739"/>
    </source>
</evidence>
<evidence type="ECO:0000256" key="6">
    <source>
        <dbReference type="SAM" id="Phobius"/>
    </source>
</evidence>
<keyword evidence="9" id="KW-0808">Transferase</keyword>
<sequence>MHVVLIPAYEPDARLVRLVRDLVADGPVVVVDDGSGPRYAAVFADAAAAGAHLVTHPRNRGKGAALRSGFAAVTAGWPAAAVVTADADGQHTAADVRRVAGRVGEGRAIVLGSRAFTGDVPARSRIGNTVTRWAFRATTGRVVHDTQTGLRGYPQGVLGWARTLPGDRFEYEFTMLLEARRAGIALVEEPIATVYLDGNTSSHFRPLADSLRVYSPLLRFAASALLAFVLDTAVLLLLEALTGWLLLSLIGARLVSAGVNFATNRRLVFAEGRSVPLRTAAARYVSLALTLLLAGFGLLTALTDAGVPTLAAKLASDATLFVVSFAVQRAIVFSPGVAASATPVPAR</sequence>
<dbReference type="SUPFAM" id="SSF53448">
    <property type="entry name" value="Nucleotide-diphospho-sugar transferases"/>
    <property type="match status" value="1"/>
</dbReference>
<dbReference type="GO" id="GO:0016740">
    <property type="term" value="F:transferase activity"/>
    <property type="evidence" value="ECO:0007669"/>
    <property type="project" value="UniProtKB-KW"/>
</dbReference>
<evidence type="ECO:0000256" key="3">
    <source>
        <dbReference type="ARBA" id="ARBA00022692"/>
    </source>
</evidence>
<dbReference type="PANTHER" id="PTHR48090:SF6">
    <property type="entry name" value="SLR5056 PROTEIN"/>
    <property type="match status" value="1"/>
</dbReference>
<feature type="domain" description="GtrA/DPMS transmembrane" evidence="8">
    <location>
        <begin position="219"/>
        <end position="333"/>
    </location>
</feature>
<feature type="transmembrane region" description="Helical" evidence="6">
    <location>
        <begin position="284"/>
        <end position="302"/>
    </location>
</feature>
<feature type="domain" description="Glycosyltransferase 2-like" evidence="7">
    <location>
        <begin position="4"/>
        <end position="130"/>
    </location>
</feature>
<feature type="transmembrane region" description="Helical" evidence="6">
    <location>
        <begin position="244"/>
        <end position="263"/>
    </location>
</feature>
<dbReference type="InterPro" id="IPR007267">
    <property type="entry name" value="GtrA_DPMS_TM"/>
</dbReference>
<dbReference type="InterPro" id="IPR001173">
    <property type="entry name" value="Glyco_trans_2-like"/>
</dbReference>
<evidence type="ECO:0000256" key="1">
    <source>
        <dbReference type="ARBA" id="ARBA00004141"/>
    </source>
</evidence>
<dbReference type="GO" id="GO:0000271">
    <property type="term" value="P:polysaccharide biosynthetic process"/>
    <property type="evidence" value="ECO:0007669"/>
    <property type="project" value="InterPro"/>
</dbReference>
<evidence type="ECO:0000259" key="7">
    <source>
        <dbReference type="Pfam" id="PF00535"/>
    </source>
</evidence>
<dbReference type="AlphaFoldDB" id="A0A1Y5P3W3"/>
<gene>
    <name evidence="9" type="ORF">MIPYR_40117</name>
</gene>
<keyword evidence="5 6" id="KW-0472">Membrane</keyword>
<dbReference type="InterPro" id="IPR050256">
    <property type="entry name" value="Glycosyltransferase_2"/>
</dbReference>
<dbReference type="InterPro" id="IPR029044">
    <property type="entry name" value="Nucleotide-diphossugar_trans"/>
</dbReference>
<comment type="subcellular location">
    <subcellularLocation>
        <location evidence="1">Membrane</location>
        <topology evidence="1">Multi-pass membrane protein</topology>
    </subcellularLocation>
</comment>
<protein>
    <submittedName>
        <fullName evidence="9">Glycosyl transferase</fullName>
    </submittedName>
</protein>
<organism evidence="9">
    <name type="scientific">uncultured Microbacterium sp</name>
    <dbReference type="NCBI Taxonomy" id="191216"/>
    <lineage>
        <taxon>Bacteria</taxon>
        <taxon>Bacillati</taxon>
        <taxon>Actinomycetota</taxon>
        <taxon>Actinomycetes</taxon>
        <taxon>Micrococcales</taxon>
        <taxon>Microbacteriaceae</taxon>
        <taxon>Microbacterium</taxon>
        <taxon>environmental samples</taxon>
    </lineage>
</organism>
<accession>A0A1Y5P3W3</accession>
<dbReference type="RefSeq" id="WP_295576502.1">
    <property type="nucleotide sequence ID" value="NZ_FLQR01000008.1"/>
</dbReference>
<evidence type="ECO:0000313" key="9">
    <source>
        <dbReference type="EMBL" id="SBS73347.1"/>
    </source>
</evidence>
<dbReference type="PANTHER" id="PTHR48090">
    <property type="entry name" value="UNDECAPRENYL-PHOSPHATE 4-DEOXY-4-FORMAMIDO-L-ARABINOSE TRANSFERASE-RELATED"/>
    <property type="match status" value="1"/>
</dbReference>
<evidence type="ECO:0000259" key="8">
    <source>
        <dbReference type="Pfam" id="PF04138"/>
    </source>
</evidence>
<dbReference type="Gene3D" id="3.90.550.10">
    <property type="entry name" value="Spore Coat Polysaccharide Biosynthesis Protein SpsA, Chain A"/>
    <property type="match status" value="1"/>
</dbReference>
<dbReference type="Pfam" id="PF04138">
    <property type="entry name" value="GtrA_DPMS_TM"/>
    <property type="match status" value="1"/>
</dbReference>
<dbReference type="GO" id="GO:0016020">
    <property type="term" value="C:membrane"/>
    <property type="evidence" value="ECO:0007669"/>
    <property type="project" value="UniProtKB-SubCell"/>
</dbReference>
<keyword evidence="3 6" id="KW-0812">Transmembrane</keyword>